<dbReference type="AlphaFoldDB" id="A0A645IC88"/>
<name>A0A645IC88_9ZZZZ</name>
<feature type="region of interest" description="Disordered" evidence="1">
    <location>
        <begin position="87"/>
        <end position="154"/>
    </location>
</feature>
<accession>A0A645IC88</accession>
<evidence type="ECO:0000313" key="2">
    <source>
        <dbReference type="EMBL" id="MPN48971.1"/>
    </source>
</evidence>
<organism evidence="2">
    <name type="scientific">bioreactor metagenome</name>
    <dbReference type="NCBI Taxonomy" id="1076179"/>
    <lineage>
        <taxon>unclassified sequences</taxon>
        <taxon>metagenomes</taxon>
        <taxon>ecological metagenomes</taxon>
    </lineage>
</organism>
<dbReference type="EMBL" id="VSSQ01111777">
    <property type="protein sequence ID" value="MPN48971.1"/>
    <property type="molecule type" value="Genomic_DNA"/>
</dbReference>
<proteinExistence type="predicted"/>
<reference evidence="2" key="1">
    <citation type="submission" date="2019-08" db="EMBL/GenBank/DDBJ databases">
        <authorList>
            <person name="Kucharzyk K."/>
            <person name="Murdoch R.W."/>
            <person name="Higgins S."/>
            <person name="Loffler F."/>
        </authorList>
    </citation>
    <scope>NUCLEOTIDE SEQUENCE</scope>
</reference>
<gene>
    <name evidence="2" type="ORF">SDC9_196584</name>
</gene>
<comment type="caution">
    <text evidence="2">The sequence shown here is derived from an EMBL/GenBank/DDBJ whole genome shotgun (WGS) entry which is preliminary data.</text>
</comment>
<feature type="region of interest" description="Disordered" evidence="1">
    <location>
        <begin position="1"/>
        <end position="22"/>
    </location>
</feature>
<sequence length="154" mass="16919">MEYDGAAQRRAQDGDGNGFGHRDREACPELYRHLGLVEPRGFDADIVGTHDSVVAEHGFQGFAVRPAVQLHRPGDIFGCLIQRLAGGEDRKQQEQRSRKGQDDQHGDGNVHIPFAGRVPDKPSFHSVPFSHKGRESRMPGPPTGFAFLPLTAGR</sequence>
<evidence type="ECO:0000256" key="1">
    <source>
        <dbReference type="SAM" id="MobiDB-lite"/>
    </source>
</evidence>
<protein>
    <submittedName>
        <fullName evidence="2">Uncharacterized protein</fullName>
    </submittedName>
</protein>
<feature type="compositionally biased region" description="Basic and acidic residues" evidence="1">
    <location>
        <begin position="87"/>
        <end position="108"/>
    </location>
</feature>